<accession>A0A5B2V6D4</accession>
<feature type="domain" description="Methyltransferase small" evidence="6">
    <location>
        <begin position="99"/>
        <end position="184"/>
    </location>
</feature>
<feature type="binding site" evidence="5">
    <location>
        <position position="138"/>
    </location>
    <ligand>
        <name>S-adenosyl-L-methionine</name>
        <dbReference type="ChEBI" id="CHEBI:59789"/>
    </ligand>
</feature>
<dbReference type="CDD" id="cd02440">
    <property type="entry name" value="AdoMet_MTases"/>
    <property type="match status" value="1"/>
</dbReference>
<dbReference type="PANTHER" id="PTHR18895:SF74">
    <property type="entry name" value="MTRF1L RELEASE FACTOR GLUTAMINE METHYLTRANSFERASE"/>
    <property type="match status" value="1"/>
</dbReference>
<evidence type="ECO:0000256" key="3">
    <source>
        <dbReference type="ARBA" id="ARBA00022691"/>
    </source>
</evidence>
<keyword evidence="9" id="KW-1185">Reference proteome</keyword>
<keyword evidence="1 5" id="KW-0489">Methyltransferase</keyword>
<gene>
    <name evidence="5 8" type="primary">prmC</name>
    <name evidence="8" type="ORF">F0L46_22265</name>
</gene>
<dbReference type="GO" id="GO:0003676">
    <property type="term" value="F:nucleic acid binding"/>
    <property type="evidence" value="ECO:0007669"/>
    <property type="project" value="InterPro"/>
</dbReference>
<keyword evidence="2 5" id="KW-0808">Transferase</keyword>
<dbReference type="PRINTS" id="PR00507">
    <property type="entry name" value="N12N6MTFRASE"/>
</dbReference>
<dbReference type="PROSITE" id="PS00092">
    <property type="entry name" value="N6_MTASE"/>
    <property type="match status" value="1"/>
</dbReference>
<reference evidence="8 9" key="2">
    <citation type="submission" date="2019-09" db="EMBL/GenBank/DDBJ databases">
        <authorList>
            <person name="Jin C."/>
        </authorList>
    </citation>
    <scope>NUCLEOTIDE SEQUENCE [LARGE SCALE GENOMIC DNA]</scope>
    <source>
        <strain evidence="8 9">BN140002</strain>
    </source>
</reference>
<keyword evidence="3 5" id="KW-0949">S-adenosyl-L-methionine</keyword>
<evidence type="ECO:0000259" key="6">
    <source>
        <dbReference type="Pfam" id="PF05175"/>
    </source>
</evidence>
<dbReference type="Pfam" id="PF05175">
    <property type="entry name" value="MTS"/>
    <property type="match status" value="1"/>
</dbReference>
<dbReference type="InterPro" id="IPR019874">
    <property type="entry name" value="RF_methyltr_PrmC"/>
</dbReference>
<dbReference type="EC" id="2.1.1.297" evidence="5"/>
<dbReference type="OrthoDB" id="9800643at2"/>
<evidence type="ECO:0000259" key="7">
    <source>
        <dbReference type="Pfam" id="PF17827"/>
    </source>
</evidence>
<sequence length="273" mass="28809">MSRVRSAFAAAGIAEPALDARILLLDASAIDATELAIRPERPVGEAGAERILAHARRRLAGEPVWRILGEREFWGLTFWLSPDTLVPRPDSETAVEAALRALPRRDAPARVLDLGTGTGCLLVAVLHERPEAFGIGLDRSPGAAMTARRNAVRNGVGDRAALIVGDWAGALSGRFDLVISNPPYIPAPDLAGLAREVREHDPRAALDGGADGLDAYRAILADAPRLLAPGGALVLEIGIGQADDVGALAFARGLRLDETRADLGGIPRALTFR</sequence>
<feature type="binding site" evidence="5">
    <location>
        <position position="167"/>
    </location>
    <ligand>
        <name>S-adenosyl-L-methionine</name>
        <dbReference type="ChEBI" id="CHEBI:59789"/>
    </ligand>
</feature>
<comment type="function">
    <text evidence="5">Methylates the class 1 translation termination release factors RF1/PrfA and RF2/PrfB on the glutamine residue of the universally conserved GGQ motif.</text>
</comment>
<comment type="caution">
    <text evidence="8">The sequence shown here is derived from an EMBL/GenBank/DDBJ whole genome shotgun (WGS) entry which is preliminary data.</text>
</comment>
<dbReference type="NCBIfam" id="TIGR00536">
    <property type="entry name" value="hemK_fam"/>
    <property type="match status" value="1"/>
</dbReference>
<evidence type="ECO:0000256" key="5">
    <source>
        <dbReference type="HAMAP-Rule" id="MF_02126"/>
    </source>
</evidence>
<dbReference type="InterPro" id="IPR040758">
    <property type="entry name" value="PrmC_N"/>
</dbReference>
<dbReference type="InterPro" id="IPR029063">
    <property type="entry name" value="SAM-dependent_MTases_sf"/>
</dbReference>
<dbReference type="SUPFAM" id="SSF53335">
    <property type="entry name" value="S-adenosyl-L-methionine-dependent methyltransferases"/>
    <property type="match status" value="1"/>
</dbReference>
<organism evidence="8 9">
    <name type="scientific">Salinarimonas soli</name>
    <dbReference type="NCBI Taxonomy" id="1638099"/>
    <lineage>
        <taxon>Bacteria</taxon>
        <taxon>Pseudomonadati</taxon>
        <taxon>Pseudomonadota</taxon>
        <taxon>Alphaproteobacteria</taxon>
        <taxon>Hyphomicrobiales</taxon>
        <taxon>Salinarimonadaceae</taxon>
        <taxon>Salinarimonas</taxon>
    </lineage>
</organism>
<dbReference type="GO" id="GO:0032259">
    <property type="term" value="P:methylation"/>
    <property type="evidence" value="ECO:0007669"/>
    <property type="project" value="UniProtKB-KW"/>
</dbReference>
<feature type="binding site" evidence="5">
    <location>
        <begin position="181"/>
        <end position="184"/>
    </location>
    <ligand>
        <name>substrate</name>
    </ligand>
</feature>
<dbReference type="AlphaFoldDB" id="A0A5B2V6D4"/>
<dbReference type="InterPro" id="IPR007848">
    <property type="entry name" value="Small_mtfrase_dom"/>
</dbReference>
<name>A0A5B2V6D4_9HYPH</name>
<dbReference type="Proteomes" id="UP000323142">
    <property type="component" value="Unassembled WGS sequence"/>
</dbReference>
<reference evidence="8 9" key="1">
    <citation type="submission" date="2019-09" db="EMBL/GenBank/DDBJ databases">
        <title>Salinarimonas rosea gen. nov., sp. nov., a new member of the a-2 subgroup of the Proteobacteria.</title>
        <authorList>
            <person name="Liu J."/>
        </authorList>
    </citation>
    <scope>NUCLEOTIDE SEQUENCE [LARGE SCALE GENOMIC DNA]</scope>
    <source>
        <strain evidence="8 9">BN140002</strain>
    </source>
</reference>
<dbReference type="GO" id="GO:0102559">
    <property type="term" value="F:peptide chain release factor N(5)-glutamine methyltransferase activity"/>
    <property type="evidence" value="ECO:0007669"/>
    <property type="project" value="UniProtKB-EC"/>
</dbReference>
<feature type="domain" description="Release factor glutamine methyltransferase N-terminal" evidence="7">
    <location>
        <begin position="3"/>
        <end position="69"/>
    </location>
</feature>
<comment type="similarity">
    <text evidence="5">Belongs to the protein N5-glutamine methyltransferase family. PrmC subfamily.</text>
</comment>
<dbReference type="InterPro" id="IPR050320">
    <property type="entry name" value="N5-glutamine_MTase"/>
</dbReference>
<evidence type="ECO:0000313" key="8">
    <source>
        <dbReference type="EMBL" id="KAA2235093.1"/>
    </source>
</evidence>
<evidence type="ECO:0000313" key="9">
    <source>
        <dbReference type="Proteomes" id="UP000323142"/>
    </source>
</evidence>
<dbReference type="NCBIfam" id="TIGR03534">
    <property type="entry name" value="RF_mod_PrmC"/>
    <property type="match status" value="1"/>
</dbReference>
<dbReference type="InterPro" id="IPR002052">
    <property type="entry name" value="DNA_methylase_N6_adenine_CS"/>
</dbReference>
<dbReference type="EMBL" id="VUOA01000040">
    <property type="protein sequence ID" value="KAA2235093.1"/>
    <property type="molecule type" value="Genomic_DNA"/>
</dbReference>
<comment type="catalytic activity">
    <reaction evidence="4 5">
        <text>L-glutaminyl-[peptide chain release factor] + S-adenosyl-L-methionine = N(5)-methyl-L-glutaminyl-[peptide chain release factor] + S-adenosyl-L-homocysteine + H(+)</text>
        <dbReference type="Rhea" id="RHEA:42896"/>
        <dbReference type="Rhea" id="RHEA-COMP:10271"/>
        <dbReference type="Rhea" id="RHEA-COMP:10272"/>
        <dbReference type="ChEBI" id="CHEBI:15378"/>
        <dbReference type="ChEBI" id="CHEBI:30011"/>
        <dbReference type="ChEBI" id="CHEBI:57856"/>
        <dbReference type="ChEBI" id="CHEBI:59789"/>
        <dbReference type="ChEBI" id="CHEBI:61891"/>
        <dbReference type="EC" id="2.1.1.297"/>
    </reaction>
</comment>
<dbReference type="Gene3D" id="1.10.8.10">
    <property type="entry name" value="DNA helicase RuvA subunit, C-terminal domain"/>
    <property type="match status" value="1"/>
</dbReference>
<protein>
    <recommendedName>
        <fullName evidence="5">Release factor glutamine methyltransferase</fullName>
        <shortName evidence="5">RF MTase</shortName>
        <ecNumber evidence="5">2.1.1.297</ecNumber>
    </recommendedName>
    <alternativeName>
        <fullName evidence="5">N5-glutamine methyltransferase PrmC</fullName>
    </alternativeName>
    <alternativeName>
        <fullName evidence="5">Protein-(glutamine-N5) MTase PrmC</fullName>
    </alternativeName>
    <alternativeName>
        <fullName evidence="5">Protein-glutamine N-methyltransferase PrmC</fullName>
    </alternativeName>
</protein>
<evidence type="ECO:0000256" key="1">
    <source>
        <dbReference type="ARBA" id="ARBA00022603"/>
    </source>
</evidence>
<feature type="binding site" evidence="5">
    <location>
        <position position="181"/>
    </location>
    <ligand>
        <name>S-adenosyl-L-methionine</name>
        <dbReference type="ChEBI" id="CHEBI:59789"/>
    </ligand>
</feature>
<evidence type="ECO:0000256" key="4">
    <source>
        <dbReference type="ARBA" id="ARBA00048391"/>
    </source>
</evidence>
<proteinExistence type="inferred from homology"/>
<dbReference type="Gene3D" id="3.40.50.150">
    <property type="entry name" value="Vaccinia Virus protein VP39"/>
    <property type="match status" value="1"/>
</dbReference>
<dbReference type="Pfam" id="PF17827">
    <property type="entry name" value="PrmC_N"/>
    <property type="match status" value="1"/>
</dbReference>
<dbReference type="PANTHER" id="PTHR18895">
    <property type="entry name" value="HEMK METHYLTRANSFERASE"/>
    <property type="match status" value="1"/>
</dbReference>
<dbReference type="InterPro" id="IPR004556">
    <property type="entry name" value="HemK-like"/>
</dbReference>
<feature type="binding site" evidence="5">
    <location>
        <begin position="115"/>
        <end position="119"/>
    </location>
    <ligand>
        <name>S-adenosyl-L-methionine</name>
        <dbReference type="ChEBI" id="CHEBI:59789"/>
    </ligand>
</feature>
<dbReference type="HAMAP" id="MF_02126">
    <property type="entry name" value="RF_methyltr_PrmC"/>
    <property type="match status" value="1"/>
</dbReference>
<evidence type="ECO:0000256" key="2">
    <source>
        <dbReference type="ARBA" id="ARBA00022679"/>
    </source>
</evidence>